<sequence length="281" mass="31053">MFNIYYLNYNKAFEIVMLIDNKLVDSTTNESSETNHDKSNKNLEGSVKIPIIGRIGAMLSATIVKENETVIDSKIVENIQIIQSKSTVLKGIIDEIPSSNKQPFNAGDEGNLVNIKVSSLLLRNEDDVRAAKVVKPGIVTEAEGFQVDGMKLNADSLMNSMLNDYFYLLSGETKDEIQVLFKIPLNEQFESNYSIDDILIGNVSVIGINKGGISEEKLSNTYTYMSNLGKKVTKDSESQITPSTKVELEEKNGSGDNTGYHFIDVIAIVQNITINSGEHNE</sequence>
<dbReference type="AlphaFoldDB" id="A0A7T0Q928"/>
<organism evidence="1">
    <name type="scientific">Listeria seeligeri</name>
    <dbReference type="NCBI Taxonomy" id="1640"/>
    <lineage>
        <taxon>Bacteria</taxon>
        <taxon>Bacillati</taxon>
        <taxon>Bacillota</taxon>
        <taxon>Bacilli</taxon>
        <taxon>Bacillales</taxon>
        <taxon>Listeriaceae</taxon>
        <taxon>Listeria</taxon>
    </lineage>
</organism>
<proteinExistence type="predicted"/>
<reference evidence="1" key="1">
    <citation type="journal article" date="2020" name="Int. J. Mol. Sci.">
        <title>Genetic Carriers and Genomic Distribution of cadA6-A Novel Variant of a Cadmium Resistance Determinant Identified in Listeria spp.</title>
        <authorList>
            <person name="Chmielowska C."/>
            <person name="Korsak D."/>
            <person name="Szmulkowska B."/>
            <person name="Krop A."/>
            <person name="Lipka K."/>
            <person name="Krupinska M."/>
            <person name="Bartosik D."/>
        </authorList>
    </citation>
    <scope>NUCLEOTIDE SEQUENCE</scope>
    <source>
        <strain evidence="1">Sr12</strain>
    </source>
</reference>
<evidence type="ECO:0000313" key="1">
    <source>
        <dbReference type="EMBL" id="QPL19397.1"/>
    </source>
</evidence>
<dbReference type="EMBL" id="MW124301">
    <property type="protein sequence ID" value="QPL19397.1"/>
    <property type="molecule type" value="Genomic_DNA"/>
</dbReference>
<geneLocation type="plasmid" evidence="1">
    <name>pLIS4</name>
</geneLocation>
<name>A0A7T0Q928_LISSE</name>
<accession>A0A7T0Q928</accession>
<gene>
    <name evidence="1" type="ORF">pLIS400301c</name>
</gene>
<reference evidence="1" key="2">
    <citation type="submission" date="2020-10" db="EMBL/GenBank/DDBJ databases">
        <authorList>
            <person name="Chmielowska C.A."/>
            <person name="Korsak D."/>
            <person name="Bartosik D."/>
        </authorList>
    </citation>
    <scope>NUCLEOTIDE SEQUENCE</scope>
    <source>
        <strain evidence="1">Sr12</strain>
        <plasmid evidence="1">pLIS4</plasmid>
    </source>
</reference>
<keyword evidence="1" id="KW-0614">Plasmid</keyword>
<protein>
    <submittedName>
        <fullName evidence="1">Uncharacterized protein</fullName>
    </submittedName>
</protein>